<protein>
    <recommendedName>
        <fullName evidence="4">Retrotransposon gag domain-containing protein</fullName>
    </recommendedName>
</protein>
<gene>
    <name evidence="2" type="ORF">JRO89_XS02G0204600</name>
</gene>
<dbReference type="Proteomes" id="UP000827721">
    <property type="component" value="Unassembled WGS sequence"/>
</dbReference>
<dbReference type="PANTHER" id="PTHR34222:SF99">
    <property type="entry name" value="PROTEIN, PUTATIVE-RELATED"/>
    <property type="match status" value="1"/>
</dbReference>
<proteinExistence type="predicted"/>
<evidence type="ECO:0000313" key="3">
    <source>
        <dbReference type="Proteomes" id="UP000827721"/>
    </source>
</evidence>
<comment type="caution">
    <text evidence="2">The sequence shown here is derived from an EMBL/GenBank/DDBJ whole genome shotgun (WGS) entry which is preliminary data.</text>
</comment>
<dbReference type="PANTHER" id="PTHR34222">
    <property type="entry name" value="GAG_PRE-INTEGRS DOMAIN-CONTAINING PROTEIN"/>
    <property type="match status" value="1"/>
</dbReference>
<dbReference type="EMBL" id="JAFEMO010000002">
    <property type="protein sequence ID" value="KAH7575732.1"/>
    <property type="molecule type" value="Genomic_DNA"/>
</dbReference>
<feature type="region of interest" description="Disordered" evidence="1">
    <location>
        <begin position="42"/>
        <end position="69"/>
    </location>
</feature>
<evidence type="ECO:0008006" key="4">
    <source>
        <dbReference type="Google" id="ProtNLM"/>
    </source>
</evidence>
<accession>A0ABQ8IGE3</accession>
<evidence type="ECO:0000256" key="1">
    <source>
        <dbReference type="SAM" id="MobiDB-lite"/>
    </source>
</evidence>
<name>A0ABQ8IGE3_9ROSI</name>
<reference evidence="2 3" key="1">
    <citation type="submission" date="2021-02" db="EMBL/GenBank/DDBJ databases">
        <title>Plant Genome Project.</title>
        <authorList>
            <person name="Zhang R.-G."/>
        </authorList>
    </citation>
    <scope>NUCLEOTIDE SEQUENCE [LARGE SCALE GENOMIC DNA]</scope>
    <source>
        <tissue evidence="2">Leaves</tissue>
    </source>
</reference>
<keyword evidence="3" id="KW-1185">Reference proteome</keyword>
<sequence>MQFLMGLNDSSSAIHGQILLMNPLPSVRQAYSSVSQEEKQRLLSTTSAASDSGNSAAMAVRNNNSGNKSTLIQSERFDRPYGRRPQCSHYGEMGHWVQTCYELHGYPAGHPKAKHNSDPKRFNNSNKPAVNHVSETLSKVDGNQVVGISEAQLQQLLSLLDNKNEGSSSQANAVTKPGEKPSLTRLCRNMADSTRQARIEVAITKIIAMHESQSLLIEKQNTSIKTLTNLMKELTMGLQTLDAKVEQQIRQAAPQMKSMRLDVPRFSGAHPAAWVLHIQRYFDYYNTPNPQRLIIASFHLDGDALDWFDWMSKNHLIIGWHEFLLAIEKRIDDDRSQELENNTANVQLSQEIVEPVNEIPKISLHVMAGQPCPRTLRLQA</sequence>
<evidence type="ECO:0000313" key="2">
    <source>
        <dbReference type="EMBL" id="KAH7575732.1"/>
    </source>
</evidence>
<organism evidence="2 3">
    <name type="scientific">Xanthoceras sorbifolium</name>
    <dbReference type="NCBI Taxonomy" id="99658"/>
    <lineage>
        <taxon>Eukaryota</taxon>
        <taxon>Viridiplantae</taxon>
        <taxon>Streptophyta</taxon>
        <taxon>Embryophyta</taxon>
        <taxon>Tracheophyta</taxon>
        <taxon>Spermatophyta</taxon>
        <taxon>Magnoliopsida</taxon>
        <taxon>eudicotyledons</taxon>
        <taxon>Gunneridae</taxon>
        <taxon>Pentapetalae</taxon>
        <taxon>rosids</taxon>
        <taxon>malvids</taxon>
        <taxon>Sapindales</taxon>
        <taxon>Sapindaceae</taxon>
        <taxon>Xanthoceroideae</taxon>
        <taxon>Xanthoceras</taxon>
    </lineage>
</organism>